<evidence type="ECO:0000313" key="2">
    <source>
        <dbReference type="EMBL" id="KAA0017040.1"/>
    </source>
</evidence>
<feature type="domain" description="Biotin-protein ligase N-terminal" evidence="1">
    <location>
        <begin position="17"/>
        <end position="111"/>
    </location>
</feature>
<organism evidence="2 3">
    <name type="scientific">Antrihabitans cavernicola</name>
    <dbReference type="NCBI Taxonomy" id="2495913"/>
    <lineage>
        <taxon>Bacteria</taxon>
        <taxon>Bacillati</taxon>
        <taxon>Actinomycetota</taxon>
        <taxon>Actinomycetes</taxon>
        <taxon>Mycobacteriales</taxon>
        <taxon>Nocardiaceae</taxon>
        <taxon>Antrihabitans</taxon>
    </lineage>
</organism>
<protein>
    <recommendedName>
        <fullName evidence="1">Biotin-protein ligase N-terminal domain-containing protein</fullName>
    </recommendedName>
</protein>
<accession>A0A5A7S487</accession>
<keyword evidence="3" id="KW-1185">Reference proteome</keyword>
<evidence type="ECO:0000259" key="1">
    <source>
        <dbReference type="Pfam" id="PF09825"/>
    </source>
</evidence>
<reference evidence="2 3" key="1">
    <citation type="submission" date="2019-07" db="EMBL/GenBank/DDBJ databases">
        <title>Rhodococcus cavernicolus sp. nov., isolated from a cave.</title>
        <authorList>
            <person name="Lee S.D."/>
        </authorList>
    </citation>
    <scope>NUCLEOTIDE SEQUENCE [LARGE SCALE GENOMIC DNA]</scope>
    <source>
        <strain evidence="2 3">C1-24</strain>
    </source>
</reference>
<dbReference type="InterPro" id="IPR029062">
    <property type="entry name" value="Class_I_gatase-like"/>
</dbReference>
<dbReference type="SUPFAM" id="SSF52317">
    <property type="entry name" value="Class I glutamine amidotransferase-like"/>
    <property type="match status" value="1"/>
</dbReference>
<proteinExistence type="predicted"/>
<comment type="caution">
    <text evidence="2">The sequence shown here is derived from an EMBL/GenBank/DDBJ whole genome shotgun (WGS) entry which is preliminary data.</text>
</comment>
<dbReference type="OrthoDB" id="20888at2"/>
<dbReference type="InterPro" id="IPR019197">
    <property type="entry name" value="Biotin-prot_ligase_N"/>
</dbReference>
<name>A0A5A7S487_9NOCA</name>
<sequence>MTTHQHFDPPGNRPVALVYRGPASCAGCSEAVANLLQTSPTPFRTVFCGPDEATPLTAANLANATVYAQPGGGTLAPAWRKMRGHADDLRAWVRGGGHYLGFCLGAYLAGPTSGFGLVPGDIERYIDSDNATVHNTDDTVIAIRWRNQPRHMFFQDGPTFPNTTPATTAVPARYDNDLPAAVITTYGTGRVGLVGPHPEADPTWYTGIDLTNPDGIRYDLGHDLIESTLHPTPNEPAPAG</sequence>
<dbReference type="Proteomes" id="UP000322244">
    <property type="component" value="Unassembled WGS sequence"/>
</dbReference>
<dbReference type="EMBL" id="VLNY01000024">
    <property type="protein sequence ID" value="KAA0017040.1"/>
    <property type="molecule type" value="Genomic_DNA"/>
</dbReference>
<dbReference type="Gene3D" id="3.40.50.880">
    <property type="match status" value="1"/>
</dbReference>
<dbReference type="Pfam" id="PF09825">
    <property type="entry name" value="BPL_N"/>
    <property type="match status" value="1"/>
</dbReference>
<dbReference type="AlphaFoldDB" id="A0A5A7S487"/>
<gene>
    <name evidence="2" type="ORF">FOY51_25565</name>
</gene>
<evidence type="ECO:0000313" key="3">
    <source>
        <dbReference type="Proteomes" id="UP000322244"/>
    </source>
</evidence>